<reference evidence="1" key="2">
    <citation type="journal article" date="2015" name="Fish Shellfish Immunol.">
        <title>Early steps in the European eel (Anguilla anguilla)-Vibrio vulnificus interaction in the gills: Role of the RtxA13 toxin.</title>
        <authorList>
            <person name="Callol A."/>
            <person name="Pajuelo D."/>
            <person name="Ebbesson L."/>
            <person name="Teles M."/>
            <person name="MacKenzie S."/>
            <person name="Amaro C."/>
        </authorList>
    </citation>
    <scope>NUCLEOTIDE SEQUENCE</scope>
</reference>
<dbReference type="AlphaFoldDB" id="A0A0E9RFT9"/>
<dbReference type="EMBL" id="GBXM01080628">
    <property type="protein sequence ID" value="JAH27949.1"/>
    <property type="molecule type" value="Transcribed_RNA"/>
</dbReference>
<sequence length="58" mass="6494">MSVVICTSLHRTRSFATALGRLRCLHTRAHGLFIHALSVPYSHLVRARVTEWGSVHPS</sequence>
<evidence type="ECO:0000313" key="1">
    <source>
        <dbReference type="EMBL" id="JAH27949.1"/>
    </source>
</evidence>
<name>A0A0E9RFT9_ANGAN</name>
<reference evidence="1" key="1">
    <citation type="submission" date="2014-11" db="EMBL/GenBank/DDBJ databases">
        <authorList>
            <person name="Amaro Gonzalez C."/>
        </authorList>
    </citation>
    <scope>NUCLEOTIDE SEQUENCE</scope>
</reference>
<protein>
    <submittedName>
        <fullName evidence="1">Uncharacterized protein</fullName>
    </submittedName>
</protein>
<organism evidence="1">
    <name type="scientific">Anguilla anguilla</name>
    <name type="common">European freshwater eel</name>
    <name type="synonym">Muraena anguilla</name>
    <dbReference type="NCBI Taxonomy" id="7936"/>
    <lineage>
        <taxon>Eukaryota</taxon>
        <taxon>Metazoa</taxon>
        <taxon>Chordata</taxon>
        <taxon>Craniata</taxon>
        <taxon>Vertebrata</taxon>
        <taxon>Euteleostomi</taxon>
        <taxon>Actinopterygii</taxon>
        <taxon>Neopterygii</taxon>
        <taxon>Teleostei</taxon>
        <taxon>Anguilliformes</taxon>
        <taxon>Anguillidae</taxon>
        <taxon>Anguilla</taxon>
    </lineage>
</organism>
<proteinExistence type="predicted"/>
<accession>A0A0E9RFT9</accession>